<dbReference type="EMBL" id="MHSK01000010">
    <property type="protein sequence ID" value="OHA42545.1"/>
    <property type="molecule type" value="Genomic_DNA"/>
</dbReference>
<comment type="similarity">
    <text evidence="1">Belongs to the peptidase S51 family.</text>
</comment>
<comment type="caution">
    <text evidence="5">The sequence shown here is derived from an EMBL/GenBank/DDBJ whole genome shotgun (WGS) entry which is preliminary data.</text>
</comment>
<keyword evidence="2" id="KW-0645">Protease</keyword>
<evidence type="ECO:0008006" key="7">
    <source>
        <dbReference type="Google" id="ProtNLM"/>
    </source>
</evidence>
<accession>A0A1G2P2H8</accession>
<reference evidence="5 6" key="1">
    <citation type="journal article" date="2016" name="Nat. Commun.">
        <title>Thousands of microbial genomes shed light on interconnected biogeochemical processes in an aquifer system.</title>
        <authorList>
            <person name="Anantharaman K."/>
            <person name="Brown C.T."/>
            <person name="Hug L.A."/>
            <person name="Sharon I."/>
            <person name="Castelle C.J."/>
            <person name="Probst A.J."/>
            <person name="Thomas B.C."/>
            <person name="Singh A."/>
            <person name="Wilkins M.J."/>
            <person name="Karaoz U."/>
            <person name="Brodie E.L."/>
            <person name="Williams K.H."/>
            <person name="Hubbard S.S."/>
            <person name="Banfield J.F."/>
        </authorList>
    </citation>
    <scope>NUCLEOTIDE SEQUENCE [LARGE SCALE GENOMIC DNA]</scope>
</reference>
<dbReference type="PANTHER" id="PTHR20842:SF0">
    <property type="entry name" value="ALPHA-ASPARTYL DIPEPTIDASE"/>
    <property type="match status" value="1"/>
</dbReference>
<proteinExistence type="inferred from homology"/>
<protein>
    <recommendedName>
        <fullName evidence="7">Peptidase E</fullName>
    </recommendedName>
</protein>
<name>A0A1G2P2H8_9BACT</name>
<evidence type="ECO:0000256" key="4">
    <source>
        <dbReference type="ARBA" id="ARBA00022825"/>
    </source>
</evidence>
<sequence length="203" mass="23057">MKIILASDLSFLLAEGYALTGIPKEEMRIGYVITASKGDSNTDYVRKLEKDIAESGYKFEEYDIEDKTARQLREFFSDKNVIQVEGGNTYYLLKAFRKTGFDKMLNALLKDKIYIGTSAGSSILGPTIELTSHAPENVQKSELKGLGLVPFLIKCHYKEEKEEEYKAKLKDLKYSVKFLRDSQGFLIENEKITFHGTGQEVKI</sequence>
<dbReference type="InterPro" id="IPR029062">
    <property type="entry name" value="Class_I_gatase-like"/>
</dbReference>
<evidence type="ECO:0000256" key="3">
    <source>
        <dbReference type="ARBA" id="ARBA00022801"/>
    </source>
</evidence>
<dbReference type="AlphaFoldDB" id="A0A1G2P2H8"/>
<dbReference type="PANTHER" id="PTHR20842">
    <property type="entry name" value="PROTEASE S51 ALPHA-ASPARTYL DIPEPTIDASE"/>
    <property type="match status" value="1"/>
</dbReference>
<dbReference type="Pfam" id="PF03575">
    <property type="entry name" value="Peptidase_S51"/>
    <property type="match status" value="1"/>
</dbReference>
<evidence type="ECO:0000313" key="6">
    <source>
        <dbReference type="Proteomes" id="UP000177269"/>
    </source>
</evidence>
<keyword evidence="4" id="KW-0720">Serine protease</keyword>
<dbReference type="SUPFAM" id="SSF52317">
    <property type="entry name" value="Class I glutamine amidotransferase-like"/>
    <property type="match status" value="1"/>
</dbReference>
<dbReference type="Proteomes" id="UP000177269">
    <property type="component" value="Unassembled WGS sequence"/>
</dbReference>
<evidence type="ECO:0000313" key="5">
    <source>
        <dbReference type="EMBL" id="OHA42545.1"/>
    </source>
</evidence>
<evidence type="ECO:0000256" key="1">
    <source>
        <dbReference type="ARBA" id="ARBA00006534"/>
    </source>
</evidence>
<keyword evidence="3" id="KW-0378">Hydrolase</keyword>
<dbReference type="InterPro" id="IPR005320">
    <property type="entry name" value="Peptidase_S51"/>
</dbReference>
<dbReference type="GO" id="GO:0008236">
    <property type="term" value="F:serine-type peptidase activity"/>
    <property type="evidence" value="ECO:0007669"/>
    <property type="project" value="UniProtKB-KW"/>
</dbReference>
<organism evidence="5 6">
    <name type="scientific">Candidatus Taylorbacteria bacterium RIFCSPLOWO2_12_FULL_43_20</name>
    <dbReference type="NCBI Taxonomy" id="1802332"/>
    <lineage>
        <taxon>Bacteria</taxon>
        <taxon>Candidatus Tayloriibacteriota</taxon>
    </lineage>
</organism>
<gene>
    <name evidence="5" type="ORF">A3G52_02425</name>
</gene>
<evidence type="ECO:0000256" key="2">
    <source>
        <dbReference type="ARBA" id="ARBA00022670"/>
    </source>
</evidence>
<dbReference type="Gene3D" id="3.40.50.880">
    <property type="match status" value="1"/>
</dbReference>
<dbReference type="GO" id="GO:0006508">
    <property type="term" value="P:proteolysis"/>
    <property type="evidence" value="ECO:0007669"/>
    <property type="project" value="UniProtKB-KW"/>
</dbReference>